<keyword evidence="1" id="KW-0175">Coiled coil</keyword>
<protein>
    <submittedName>
        <fullName evidence="3">Uncharacterized protein</fullName>
    </submittedName>
</protein>
<accession>A0AA39S920</accession>
<feature type="region of interest" description="Disordered" evidence="2">
    <location>
        <begin position="232"/>
        <end position="276"/>
    </location>
</feature>
<evidence type="ECO:0000313" key="3">
    <source>
        <dbReference type="EMBL" id="KAK0585860.1"/>
    </source>
</evidence>
<dbReference type="Proteomes" id="UP001168877">
    <property type="component" value="Unassembled WGS sequence"/>
</dbReference>
<evidence type="ECO:0000256" key="1">
    <source>
        <dbReference type="SAM" id="Coils"/>
    </source>
</evidence>
<comment type="caution">
    <text evidence="3">The sequence shown here is derived from an EMBL/GenBank/DDBJ whole genome shotgun (WGS) entry which is preliminary data.</text>
</comment>
<sequence>MSLNKKLENHDLGSKEFNELKDKILSLELNLKDSNDRLGILKQEIEQRDCSLVNAKKLENVVKSKLNEHLNQEKKYEQWLDKSHKDVMFSDDKAEKYAIELRMLREKLDEANRVISKMSSSSNKVETLIKSGKHPCDKRGESSGVQIVKCRAKHSRAPRHQRRTASFKGACVTPDVRSSSCSSRVDPKLDPVDQAPMHTFPHPSKSTNFHGCASFKLDSGEFLAAQRCPNSPNLGGFMPREHSRGPEGLNSPPRSINARRPSTAGTSSPSRGDKPA</sequence>
<dbReference type="AlphaFoldDB" id="A0AA39S920"/>
<reference evidence="3" key="1">
    <citation type="journal article" date="2022" name="Plant J.">
        <title>Strategies of tolerance reflected in two North American maple genomes.</title>
        <authorList>
            <person name="McEvoy S.L."/>
            <person name="Sezen U.U."/>
            <person name="Trouern-Trend A."/>
            <person name="McMahon S.M."/>
            <person name="Schaberg P.G."/>
            <person name="Yang J."/>
            <person name="Wegrzyn J.L."/>
            <person name="Swenson N.G."/>
        </authorList>
    </citation>
    <scope>NUCLEOTIDE SEQUENCE</scope>
    <source>
        <strain evidence="3">NS2018</strain>
    </source>
</reference>
<evidence type="ECO:0000256" key="2">
    <source>
        <dbReference type="SAM" id="MobiDB-lite"/>
    </source>
</evidence>
<name>A0AA39S920_ACESA</name>
<gene>
    <name evidence="3" type="ORF">LWI29_035175</name>
</gene>
<feature type="coiled-coil region" evidence="1">
    <location>
        <begin position="17"/>
        <end position="121"/>
    </location>
</feature>
<evidence type="ECO:0000313" key="4">
    <source>
        <dbReference type="Proteomes" id="UP001168877"/>
    </source>
</evidence>
<proteinExistence type="predicted"/>
<organism evidence="3 4">
    <name type="scientific">Acer saccharum</name>
    <name type="common">Sugar maple</name>
    <dbReference type="NCBI Taxonomy" id="4024"/>
    <lineage>
        <taxon>Eukaryota</taxon>
        <taxon>Viridiplantae</taxon>
        <taxon>Streptophyta</taxon>
        <taxon>Embryophyta</taxon>
        <taxon>Tracheophyta</taxon>
        <taxon>Spermatophyta</taxon>
        <taxon>Magnoliopsida</taxon>
        <taxon>eudicotyledons</taxon>
        <taxon>Gunneridae</taxon>
        <taxon>Pentapetalae</taxon>
        <taxon>rosids</taxon>
        <taxon>malvids</taxon>
        <taxon>Sapindales</taxon>
        <taxon>Sapindaceae</taxon>
        <taxon>Hippocastanoideae</taxon>
        <taxon>Acereae</taxon>
        <taxon>Acer</taxon>
    </lineage>
</organism>
<reference evidence="3" key="2">
    <citation type="submission" date="2023-06" db="EMBL/GenBank/DDBJ databases">
        <authorList>
            <person name="Swenson N.G."/>
            <person name="Wegrzyn J.L."/>
            <person name="Mcevoy S.L."/>
        </authorList>
    </citation>
    <scope>NUCLEOTIDE SEQUENCE</scope>
    <source>
        <strain evidence="3">NS2018</strain>
        <tissue evidence="3">Leaf</tissue>
    </source>
</reference>
<dbReference type="EMBL" id="JAUESC010000383">
    <property type="protein sequence ID" value="KAK0585860.1"/>
    <property type="molecule type" value="Genomic_DNA"/>
</dbReference>
<keyword evidence="4" id="KW-1185">Reference proteome</keyword>